<proteinExistence type="predicted"/>
<dbReference type="SUPFAM" id="SSF52540">
    <property type="entry name" value="P-loop containing nucleoside triphosphate hydrolases"/>
    <property type="match status" value="1"/>
</dbReference>
<dbReference type="Proteomes" id="UP001059607">
    <property type="component" value="Chromosome"/>
</dbReference>
<protein>
    <submittedName>
        <fullName evidence="1">TniB family NTP-binding protein</fullName>
    </submittedName>
</protein>
<name>A0ABY5EMK1_9PSED</name>
<organism evidence="1 2">
    <name type="scientific">Pseudomonas nunensis</name>
    <dbReference type="NCBI Taxonomy" id="2961896"/>
    <lineage>
        <taxon>Bacteria</taxon>
        <taxon>Pseudomonadati</taxon>
        <taxon>Pseudomonadota</taxon>
        <taxon>Gammaproteobacteria</taxon>
        <taxon>Pseudomonadales</taxon>
        <taxon>Pseudomonadaceae</taxon>
        <taxon>Pseudomonas</taxon>
    </lineage>
</organism>
<dbReference type="RefSeq" id="WP_054614660.1">
    <property type="nucleotide sequence ID" value="NZ_CP101125.1"/>
</dbReference>
<gene>
    <name evidence="1" type="ORF">NK667_10650</name>
</gene>
<dbReference type="Gene3D" id="3.40.50.300">
    <property type="entry name" value="P-loop containing nucleotide triphosphate hydrolases"/>
    <property type="match status" value="1"/>
</dbReference>
<dbReference type="EMBL" id="CP101125">
    <property type="protein sequence ID" value="UTO16779.1"/>
    <property type="molecule type" value="Genomic_DNA"/>
</dbReference>
<reference evidence="1" key="1">
    <citation type="submission" date="2022-07" db="EMBL/GenBank/DDBJ databases">
        <title>Pseudomonas nunamit sp. nov. an antifungal species isolated from Greenland.</title>
        <authorList>
            <person name="Ntana F."/>
            <person name="Hennessy R.C."/>
            <person name="Zervas A."/>
            <person name="Stougaard P."/>
        </authorList>
    </citation>
    <scope>NUCLEOTIDE SEQUENCE</scope>
    <source>
        <strain evidence="1">In5</strain>
    </source>
</reference>
<evidence type="ECO:0000313" key="2">
    <source>
        <dbReference type="Proteomes" id="UP001059607"/>
    </source>
</evidence>
<dbReference type="Pfam" id="PF05621">
    <property type="entry name" value="TniB"/>
    <property type="match status" value="1"/>
</dbReference>
<evidence type="ECO:0000313" key="1">
    <source>
        <dbReference type="EMBL" id="UTO16779.1"/>
    </source>
</evidence>
<dbReference type="InterPro" id="IPR008868">
    <property type="entry name" value="TniB"/>
</dbReference>
<accession>A0ABY5EMK1</accession>
<sequence>MDDHIAEYRRGLMALPDVARTIALYEDVWVPYAKWNSIRNAVETVLRMPPKNQALCLLISGVSGMGKSAMVDRLNRHYGLKVGVNAPCMVSMELKADVNFKNFKKQLFSTLTAGMSLSDNNMTDELMLGAVRALNIRAIGIDEINNLTLTTRSDVSRSLAHLKTMGGSPFHLSVIALGSDRAQNALASEKSLLRRFDIFTLDRWVENAEFRSWLAGYEATLPLRNLSNLTAEKEIQFILECTKGNTDGIVKLIQRAAAWSIVEGTEAVNLEMLKLGWATMPPVSK</sequence>
<keyword evidence="2" id="KW-1185">Reference proteome</keyword>
<dbReference type="InterPro" id="IPR027417">
    <property type="entry name" value="P-loop_NTPase"/>
</dbReference>